<dbReference type="Proteomes" id="UP000291995">
    <property type="component" value="Chromosome"/>
</dbReference>
<feature type="transmembrane region" description="Helical" evidence="1">
    <location>
        <begin position="15"/>
        <end position="31"/>
    </location>
</feature>
<keyword evidence="1" id="KW-0472">Membrane</keyword>
<evidence type="ECO:0000313" key="3">
    <source>
        <dbReference type="EMBL" id="QBK61983.1"/>
    </source>
</evidence>
<protein>
    <recommendedName>
        <fullName evidence="6">Phosphatidate cytidylyltransferase</fullName>
    </recommendedName>
</protein>
<reference evidence="3" key="2">
    <citation type="submission" date="2022-12" db="EMBL/GenBank/DDBJ databases">
        <title>Whole genome sequencing of Borrelia miyamotoi strains isolated at the Russian territory.</title>
        <authorList>
            <person name="Kuleshov K.V."/>
            <person name="Platonov A.E."/>
            <person name="Goptar I.A."/>
            <person name="Shipulin G.A."/>
            <person name="Markelov M.L."/>
            <person name="Koetsveld J."/>
            <person name="Kolyasnikova N.M."/>
            <person name="Sarksyan D.S."/>
            <person name="Toporkova M.G."/>
            <person name="Hovius J.W."/>
        </authorList>
    </citation>
    <scope>NUCLEOTIDE SEQUENCE</scope>
    <source>
        <strain evidence="2 4">Yekat-1</strain>
        <strain evidence="3">Yekat-76</strain>
    </source>
</reference>
<keyword evidence="1" id="KW-1133">Transmembrane helix</keyword>
<dbReference type="InterPro" id="IPR037997">
    <property type="entry name" value="Dgk1-like"/>
</dbReference>
<proteinExistence type="predicted"/>
<sequence>MLNRVFLDKNIKFEIYRKFFHVSTLIFLLFYKVNFWIGIAFSLFFIFVYLILEIFRIMKINLFFLKGISEIILESREVSSCKVSFSPIFLVMSIFYTYFFISEPFSYIGIFSACIGDGLASLLGKMIPSFKLVNDKTFSGSVVVFLVSFIVFYYFFPNFVLASIVGIGAVLVELFDFKKYDNLFLSLGVATLSFVLNEYSL</sequence>
<dbReference type="GO" id="GO:0004143">
    <property type="term" value="F:ATP-dependent diacylglycerol kinase activity"/>
    <property type="evidence" value="ECO:0007669"/>
    <property type="project" value="InterPro"/>
</dbReference>
<keyword evidence="4" id="KW-1185">Reference proteome</keyword>
<reference evidence="5" key="1">
    <citation type="submission" date="2019-03" db="EMBL/GenBank/DDBJ databases">
        <title>Whole genome sequencing of Borrelia miyamotoi strains isolated at the Russian territory.</title>
        <authorList>
            <person name="Kuleshov K.V."/>
            <person name="Platonov A.E."/>
            <person name="Goptar I.A."/>
            <person name="Shipulin G.A."/>
            <person name="Markelov M.L."/>
            <person name="Koetsveld J."/>
            <person name="Kolyasnikova N.M."/>
            <person name="Sarksyan D.S."/>
            <person name="Toporkova M.G."/>
            <person name="Hovius J.W."/>
        </authorList>
    </citation>
    <scope>NUCLEOTIDE SEQUENCE [LARGE SCALE GENOMIC DNA]</scope>
    <source>
        <strain evidence="5">Yekat-76</strain>
    </source>
</reference>
<organism evidence="3 5">
    <name type="scientific">Borrelia miyamotoi</name>
    <dbReference type="NCBI Taxonomy" id="47466"/>
    <lineage>
        <taxon>Bacteria</taxon>
        <taxon>Pseudomonadati</taxon>
        <taxon>Spirochaetota</taxon>
        <taxon>Spirochaetia</taxon>
        <taxon>Spirochaetales</taxon>
        <taxon>Borreliaceae</taxon>
        <taxon>Borrelia</taxon>
    </lineage>
</organism>
<keyword evidence="1" id="KW-0812">Transmembrane</keyword>
<dbReference type="AlphaFoldDB" id="A0AAP9CFU7"/>
<evidence type="ECO:0000313" key="2">
    <source>
        <dbReference type="EMBL" id="ATQ15992.1"/>
    </source>
</evidence>
<gene>
    <name evidence="2" type="ORF">CNO13_02250</name>
    <name evidence="3" type="ORF">EZU67_02250</name>
</gene>
<dbReference type="Proteomes" id="UP000230633">
    <property type="component" value="Chromosome"/>
</dbReference>
<evidence type="ECO:0000256" key="1">
    <source>
        <dbReference type="SAM" id="Phobius"/>
    </source>
</evidence>
<feature type="transmembrane region" description="Helical" evidence="1">
    <location>
        <begin position="37"/>
        <end position="58"/>
    </location>
</feature>
<feature type="transmembrane region" description="Helical" evidence="1">
    <location>
        <begin position="79"/>
        <end position="99"/>
    </location>
</feature>
<evidence type="ECO:0000313" key="5">
    <source>
        <dbReference type="Proteomes" id="UP000291995"/>
    </source>
</evidence>
<name>A0AAP9CFU7_9SPIR</name>
<dbReference type="RefSeq" id="WP_025443753.1">
    <property type="nucleotide sequence ID" value="NZ_AP024372.1"/>
</dbReference>
<evidence type="ECO:0008006" key="6">
    <source>
        <dbReference type="Google" id="ProtNLM"/>
    </source>
</evidence>
<feature type="transmembrane region" description="Helical" evidence="1">
    <location>
        <begin position="105"/>
        <end position="123"/>
    </location>
</feature>
<accession>A0AAP9CFU7</accession>
<feature type="transmembrane region" description="Helical" evidence="1">
    <location>
        <begin position="143"/>
        <end position="171"/>
    </location>
</feature>
<dbReference type="EMBL" id="CP024333">
    <property type="protein sequence ID" value="ATQ15992.1"/>
    <property type="molecule type" value="Genomic_DNA"/>
</dbReference>
<dbReference type="PANTHER" id="PTHR31303:SF1">
    <property type="entry name" value="CTP-DEPENDENT DIACYLGLYCEROL KINASE 1"/>
    <property type="match status" value="1"/>
</dbReference>
<feature type="transmembrane region" description="Helical" evidence="1">
    <location>
        <begin position="183"/>
        <end position="200"/>
    </location>
</feature>
<dbReference type="EMBL" id="CP036557">
    <property type="protein sequence ID" value="QBK61983.1"/>
    <property type="molecule type" value="Genomic_DNA"/>
</dbReference>
<evidence type="ECO:0000313" key="4">
    <source>
        <dbReference type="Proteomes" id="UP000230633"/>
    </source>
</evidence>
<dbReference type="PANTHER" id="PTHR31303">
    <property type="entry name" value="CTP-DEPENDENT DIACYLGLYCEROL KINASE 1"/>
    <property type="match status" value="1"/>
</dbReference>